<accession>A0A7W8JSK0</accession>
<sequence length="70" mass="7886">MSFNGLANVSGYWVALFIISNQKQTCSRVGFIKLLESFQQFCDAFVSYKAPNETYDTDVSGECKGILQIY</sequence>
<keyword evidence="2" id="KW-1185">Reference proteome</keyword>
<comment type="caution">
    <text evidence="1">The sequence shown here is derived from an EMBL/GenBank/DDBJ whole genome shotgun (WGS) entry which is preliminary data.</text>
</comment>
<dbReference type="Proteomes" id="UP000552709">
    <property type="component" value="Unassembled WGS sequence"/>
</dbReference>
<dbReference type="AlphaFoldDB" id="A0A7W8JSK0"/>
<proteinExistence type="predicted"/>
<organism evidence="1 2">
    <name type="scientific">Deinococcus humi</name>
    <dbReference type="NCBI Taxonomy" id="662880"/>
    <lineage>
        <taxon>Bacteria</taxon>
        <taxon>Thermotogati</taxon>
        <taxon>Deinococcota</taxon>
        <taxon>Deinococci</taxon>
        <taxon>Deinococcales</taxon>
        <taxon>Deinococcaceae</taxon>
        <taxon>Deinococcus</taxon>
    </lineage>
</organism>
<protein>
    <submittedName>
        <fullName evidence="1">Uncharacterized protein</fullName>
    </submittedName>
</protein>
<evidence type="ECO:0000313" key="2">
    <source>
        <dbReference type="Proteomes" id="UP000552709"/>
    </source>
</evidence>
<evidence type="ECO:0000313" key="1">
    <source>
        <dbReference type="EMBL" id="MBB5361218.1"/>
    </source>
</evidence>
<name>A0A7W8JSK0_9DEIO</name>
<reference evidence="1 2" key="1">
    <citation type="submission" date="2020-08" db="EMBL/GenBank/DDBJ databases">
        <title>Genomic Encyclopedia of Type Strains, Phase IV (KMG-IV): sequencing the most valuable type-strain genomes for metagenomic binning, comparative biology and taxonomic classification.</title>
        <authorList>
            <person name="Goeker M."/>
        </authorList>
    </citation>
    <scope>NUCLEOTIDE SEQUENCE [LARGE SCALE GENOMIC DNA]</scope>
    <source>
        <strain evidence="1 2">DSM 27939</strain>
    </source>
</reference>
<gene>
    <name evidence="1" type="ORF">HNQ08_000289</name>
</gene>
<dbReference type="EMBL" id="JACHFL010000001">
    <property type="protein sequence ID" value="MBB5361218.1"/>
    <property type="molecule type" value="Genomic_DNA"/>
</dbReference>